<keyword evidence="3" id="KW-0963">Cytoplasm</keyword>
<comment type="subcellular location">
    <subcellularLocation>
        <location evidence="2">Cytoplasm</location>
    </subcellularLocation>
</comment>
<reference evidence="10" key="1">
    <citation type="submission" date="2018-05" db="EMBL/GenBank/DDBJ databases">
        <authorList>
            <person name="Lanie J.A."/>
            <person name="Ng W.-L."/>
            <person name="Kazmierczak K.M."/>
            <person name="Andrzejewski T.M."/>
            <person name="Davidsen T.M."/>
            <person name="Wayne K.J."/>
            <person name="Tettelin H."/>
            <person name="Glass J.I."/>
            <person name="Rusch D."/>
            <person name="Podicherti R."/>
            <person name="Tsui H.-C.T."/>
            <person name="Winkler M.E."/>
        </authorList>
    </citation>
    <scope>NUCLEOTIDE SEQUENCE</scope>
</reference>
<evidence type="ECO:0000256" key="9">
    <source>
        <dbReference type="ARBA" id="ARBA00022993"/>
    </source>
</evidence>
<evidence type="ECO:0000256" key="3">
    <source>
        <dbReference type="ARBA" id="ARBA00022490"/>
    </source>
</evidence>
<feature type="non-terminal residue" evidence="10">
    <location>
        <position position="55"/>
    </location>
</feature>
<evidence type="ECO:0000256" key="6">
    <source>
        <dbReference type="ARBA" id="ARBA00022777"/>
    </source>
</evidence>
<keyword evidence="6" id="KW-0418">Kinase</keyword>
<keyword evidence="8" id="KW-0630">Potassium</keyword>
<protein>
    <recommendedName>
        <fullName evidence="11">Pantothenate kinase</fullName>
    </recommendedName>
</protein>
<dbReference type="InterPro" id="IPR004619">
    <property type="entry name" value="Type_III_PanK"/>
</dbReference>
<dbReference type="Pfam" id="PF03309">
    <property type="entry name" value="Pan_kinase"/>
    <property type="match status" value="1"/>
</dbReference>
<evidence type="ECO:0000256" key="1">
    <source>
        <dbReference type="ARBA" id="ARBA00001958"/>
    </source>
</evidence>
<sequence>MIIAFDIGNSDIVLGIFKDSELLQNWRLHTVHHQSVDEYEMLVRGMLFACDFSLE</sequence>
<comment type="cofactor">
    <cofactor evidence="1">
        <name>K(+)</name>
        <dbReference type="ChEBI" id="CHEBI:29103"/>
    </cofactor>
</comment>
<organism evidence="10">
    <name type="scientific">marine metagenome</name>
    <dbReference type="NCBI Taxonomy" id="408172"/>
    <lineage>
        <taxon>unclassified sequences</taxon>
        <taxon>metagenomes</taxon>
        <taxon>ecological metagenomes</taxon>
    </lineage>
</organism>
<evidence type="ECO:0000313" key="10">
    <source>
        <dbReference type="EMBL" id="SVB13226.1"/>
    </source>
</evidence>
<proteinExistence type="predicted"/>
<dbReference type="GO" id="GO:0015937">
    <property type="term" value="P:coenzyme A biosynthetic process"/>
    <property type="evidence" value="ECO:0007669"/>
    <property type="project" value="UniProtKB-KW"/>
</dbReference>
<dbReference type="Gene3D" id="3.30.420.40">
    <property type="match status" value="1"/>
</dbReference>
<dbReference type="GO" id="GO:0005737">
    <property type="term" value="C:cytoplasm"/>
    <property type="evidence" value="ECO:0007669"/>
    <property type="project" value="UniProtKB-SubCell"/>
</dbReference>
<keyword evidence="5" id="KW-0547">Nucleotide-binding</keyword>
<dbReference type="GO" id="GO:0005524">
    <property type="term" value="F:ATP binding"/>
    <property type="evidence" value="ECO:0007669"/>
    <property type="project" value="UniProtKB-KW"/>
</dbReference>
<dbReference type="GO" id="GO:0004594">
    <property type="term" value="F:pantothenate kinase activity"/>
    <property type="evidence" value="ECO:0007669"/>
    <property type="project" value="InterPro"/>
</dbReference>
<evidence type="ECO:0000256" key="4">
    <source>
        <dbReference type="ARBA" id="ARBA00022679"/>
    </source>
</evidence>
<dbReference type="SUPFAM" id="SSF53067">
    <property type="entry name" value="Actin-like ATPase domain"/>
    <property type="match status" value="1"/>
</dbReference>
<dbReference type="AlphaFoldDB" id="A0A382BHD5"/>
<name>A0A382BHD5_9ZZZZ</name>
<evidence type="ECO:0000256" key="5">
    <source>
        <dbReference type="ARBA" id="ARBA00022741"/>
    </source>
</evidence>
<accession>A0A382BHD5</accession>
<evidence type="ECO:0008006" key="11">
    <source>
        <dbReference type="Google" id="ProtNLM"/>
    </source>
</evidence>
<keyword evidence="9" id="KW-0173">Coenzyme A biosynthesis</keyword>
<evidence type="ECO:0000256" key="7">
    <source>
        <dbReference type="ARBA" id="ARBA00022840"/>
    </source>
</evidence>
<dbReference type="EMBL" id="UINC01029830">
    <property type="protein sequence ID" value="SVB13226.1"/>
    <property type="molecule type" value="Genomic_DNA"/>
</dbReference>
<evidence type="ECO:0000256" key="2">
    <source>
        <dbReference type="ARBA" id="ARBA00004496"/>
    </source>
</evidence>
<gene>
    <name evidence="10" type="ORF">METZ01_LOCUS166080</name>
</gene>
<keyword evidence="4" id="KW-0808">Transferase</keyword>
<evidence type="ECO:0000256" key="8">
    <source>
        <dbReference type="ARBA" id="ARBA00022958"/>
    </source>
</evidence>
<dbReference type="InterPro" id="IPR043129">
    <property type="entry name" value="ATPase_NBD"/>
</dbReference>
<keyword evidence="7" id="KW-0067">ATP-binding</keyword>